<organism evidence="3 4">
    <name type="scientific">Wohlfahrtiimonas chitiniclastica</name>
    <dbReference type="NCBI Taxonomy" id="400946"/>
    <lineage>
        <taxon>Bacteria</taxon>
        <taxon>Pseudomonadati</taxon>
        <taxon>Pseudomonadota</taxon>
        <taxon>Gammaproteobacteria</taxon>
        <taxon>Cardiobacteriales</taxon>
        <taxon>Ignatzschineriaceae</taxon>
        <taxon>Wohlfahrtiimonas</taxon>
    </lineage>
</organism>
<gene>
    <name evidence="3" type="ORF">J7561_04710</name>
</gene>
<dbReference type="EMBL" id="JAGIBU010000003">
    <property type="protein sequence ID" value="MBS7824501.1"/>
    <property type="molecule type" value="Genomic_DNA"/>
</dbReference>
<feature type="active site" evidence="2">
    <location>
        <position position="47"/>
    </location>
</feature>
<evidence type="ECO:0000313" key="4">
    <source>
        <dbReference type="Proteomes" id="UP000680020"/>
    </source>
</evidence>
<dbReference type="SUPFAM" id="SSF54506">
    <property type="entry name" value="Diaminopimelate epimerase-like"/>
    <property type="match status" value="1"/>
</dbReference>
<comment type="caution">
    <text evidence="3">The sequence shown here is derived from an EMBL/GenBank/DDBJ whole genome shotgun (WGS) entry which is preliminary data.</text>
</comment>
<evidence type="ECO:0000256" key="1">
    <source>
        <dbReference type="ARBA" id="ARBA00008270"/>
    </source>
</evidence>
<dbReference type="Proteomes" id="UP000680020">
    <property type="component" value="Unassembled WGS sequence"/>
</dbReference>
<dbReference type="RefSeq" id="WP_213403728.1">
    <property type="nucleotide sequence ID" value="NZ_JAGIBT010000003.1"/>
</dbReference>
<accession>A0AB35BXR8</accession>
<proteinExistence type="inferred from homology"/>
<dbReference type="Gene3D" id="3.10.310.10">
    <property type="entry name" value="Diaminopimelate Epimerase, Chain A, domain 1"/>
    <property type="match status" value="2"/>
</dbReference>
<dbReference type="PANTHER" id="PTHR13774">
    <property type="entry name" value="PHENAZINE BIOSYNTHESIS PROTEIN"/>
    <property type="match status" value="1"/>
</dbReference>
<dbReference type="GO" id="GO:0016853">
    <property type="term" value="F:isomerase activity"/>
    <property type="evidence" value="ECO:0007669"/>
    <property type="project" value="TreeGrafter"/>
</dbReference>
<reference evidence="3" key="1">
    <citation type="submission" date="2021-03" db="EMBL/GenBank/DDBJ databases">
        <title>Identification and antibiotic profiling of Wohlfahrtiimonas chitiniclastica, an underestimated human pathogen.</title>
        <authorList>
            <person name="Kopf A."/>
            <person name="Bunk B."/>
            <person name="Coldewey S."/>
            <person name="Gunzer F."/>
            <person name="Riedel T."/>
            <person name="Schroettner P."/>
        </authorList>
    </citation>
    <scope>NUCLEOTIDE SEQUENCE</scope>
    <source>
        <strain evidence="3">DSM 100917</strain>
    </source>
</reference>
<dbReference type="AlphaFoldDB" id="A0AB35BXR8"/>
<dbReference type="PIRSF" id="PIRSF016184">
    <property type="entry name" value="PhzC_PhzF"/>
    <property type="match status" value="1"/>
</dbReference>
<comment type="similarity">
    <text evidence="1">Belongs to the PhzF family.</text>
</comment>
<name>A0AB35BXR8_9GAMM</name>
<dbReference type="NCBIfam" id="TIGR00654">
    <property type="entry name" value="PhzF_family"/>
    <property type="match status" value="1"/>
</dbReference>
<evidence type="ECO:0000313" key="3">
    <source>
        <dbReference type="EMBL" id="MBS7824501.1"/>
    </source>
</evidence>
<protein>
    <submittedName>
        <fullName evidence="3">PhzF family phenazine biosynthesis protein</fullName>
    </submittedName>
</protein>
<dbReference type="InterPro" id="IPR003719">
    <property type="entry name" value="Phenazine_PhzF-like"/>
</dbReference>
<dbReference type="PANTHER" id="PTHR13774:SF32">
    <property type="entry name" value="ANTISENSE-ENHANCING SEQUENCE 1"/>
    <property type="match status" value="1"/>
</dbReference>
<dbReference type="Pfam" id="PF02567">
    <property type="entry name" value="PhzC-PhzF"/>
    <property type="match status" value="1"/>
</dbReference>
<dbReference type="GO" id="GO:0005737">
    <property type="term" value="C:cytoplasm"/>
    <property type="evidence" value="ECO:0007669"/>
    <property type="project" value="TreeGrafter"/>
</dbReference>
<evidence type="ECO:0000256" key="2">
    <source>
        <dbReference type="PIRSR" id="PIRSR016184-1"/>
    </source>
</evidence>
<sequence>MKTLTYFWINVFTTEQDKGNPLPVFVLDDPLSKAAMQKIAAMLNQSETVFIEHVDSTDPKLSIFTPMQALPFAGHPIIGALKILEKLQPNPTFTHVKTESGNVPVEIDRHKHIYWIKAPLAPTMRASTLTIAGTAQMLGLTEANILSCPTWVNTGSEQLLVELDSAEAVDAIAINSTLFKEHATLYEGRTMIYAWSRTNNDVYARYFYLKNGAIGEDSGTGSAAANLGGLHCLNGTISLEYRIRQGCKMGRENVLYLKVVEGEIWIGGQNTFMGQGELLWAE</sequence>